<feature type="transmembrane region" description="Helical" evidence="10">
    <location>
        <begin position="174"/>
        <end position="192"/>
    </location>
</feature>
<dbReference type="Proteomes" id="UP000078224">
    <property type="component" value="Unassembled WGS sequence"/>
</dbReference>
<evidence type="ECO:0000256" key="3">
    <source>
        <dbReference type="ARBA" id="ARBA00022617"/>
    </source>
</evidence>
<evidence type="ECO:0000256" key="2">
    <source>
        <dbReference type="ARBA" id="ARBA00022448"/>
    </source>
</evidence>
<comment type="subcellular location">
    <subcellularLocation>
        <location evidence="10">Cell membrane</location>
        <topology evidence="10">Multi-pass membrane protein</topology>
    </subcellularLocation>
    <subcellularLocation>
        <location evidence="1">Membrane</location>
        <topology evidence="1">Multi-pass membrane protein</topology>
    </subcellularLocation>
</comment>
<dbReference type="PATRIC" id="fig|1354272.4.peg.1758"/>
<comment type="cofactor">
    <cofactor evidence="10">
        <name>FMN</name>
        <dbReference type="ChEBI" id="CHEBI:58210"/>
    </cofactor>
    <text evidence="10">Binds 1 FMN per subunit.</text>
</comment>
<keyword evidence="13" id="KW-1185">Reference proteome</keyword>
<dbReference type="EMBL" id="LXEW01000026">
    <property type="protein sequence ID" value="OAT51961.1"/>
    <property type="molecule type" value="Genomic_DNA"/>
</dbReference>
<comment type="caution">
    <text evidence="12">The sequence shown here is derived from an EMBL/GenBank/DDBJ whole genome shotgun (WGS) entry which is preliminary data.</text>
</comment>
<organism evidence="12 13">
    <name type="scientific">Providencia heimbachae ATCC 35613</name>
    <dbReference type="NCBI Taxonomy" id="1354272"/>
    <lineage>
        <taxon>Bacteria</taxon>
        <taxon>Pseudomonadati</taxon>
        <taxon>Pseudomonadota</taxon>
        <taxon>Gammaproteobacteria</taxon>
        <taxon>Enterobacterales</taxon>
        <taxon>Morganellaceae</taxon>
        <taxon>Providencia</taxon>
    </lineage>
</organism>
<feature type="transmembrane region" description="Helical" evidence="10">
    <location>
        <begin position="151"/>
        <end position="168"/>
    </location>
</feature>
<dbReference type="OrthoDB" id="9788328at2"/>
<dbReference type="GO" id="GO:0046872">
    <property type="term" value="F:metal ion binding"/>
    <property type="evidence" value="ECO:0007669"/>
    <property type="project" value="UniProtKB-KW"/>
</dbReference>
<feature type="transmembrane region" description="Helical" evidence="10">
    <location>
        <begin position="47"/>
        <end position="69"/>
    </location>
</feature>
<protein>
    <recommendedName>
        <fullName evidence="10">Protein-methionine-sulfoxide reductase heme-binding subunit MsrQ</fullName>
    </recommendedName>
    <alternativeName>
        <fullName evidence="10">Flavocytochrome MsrQ</fullName>
    </alternativeName>
</protein>
<evidence type="ECO:0000256" key="8">
    <source>
        <dbReference type="ARBA" id="ARBA00023004"/>
    </source>
</evidence>
<sequence length="207" mass="24217">MNREGRVAIFSLKTMLHFAALCPLLWLIFAINNQLLGADPAKDIQHFTGITALRLLLVISLIPMLAYFLRLNILFQTRKLLGLWCFFWALLHLCSYLFLEIGWDNLSLFFSEVFSRVYLVIGAICWLSLFLMAISSFNGVRIRLGHWWKRIHTLLYPTMLLVILHYILSMKTMTPEPVLYFIMVSAAIFYRYKNIMAKMIAPLYKKI</sequence>
<dbReference type="GO" id="GO:0009055">
    <property type="term" value="F:electron transfer activity"/>
    <property type="evidence" value="ECO:0007669"/>
    <property type="project" value="UniProtKB-UniRule"/>
</dbReference>
<gene>
    <name evidence="10" type="primary">msrQ</name>
    <name evidence="12" type="ORF">M998_1726</name>
</gene>
<proteinExistence type="inferred from homology"/>
<keyword evidence="3 10" id="KW-0349">Heme</keyword>
<keyword evidence="9 10" id="KW-0472">Membrane</keyword>
<dbReference type="PANTHER" id="PTHR36964:SF1">
    <property type="entry name" value="PROTEIN-METHIONINE-SULFOXIDE REDUCTASE HEME-BINDING SUBUNIT MSRQ"/>
    <property type="match status" value="1"/>
</dbReference>
<comment type="function">
    <text evidence="10">Part of the MsrPQ system that repairs oxidized periplasmic proteins containing methionine sulfoxide residues (Met-O), using respiratory chain electrons. Thus protects these proteins from oxidative-stress damage caused by reactive species of oxygen and chlorine generated by the host defense mechanisms. MsrPQ is essential for the maintenance of envelope integrity under bleach stress, rescuing a wide series of structurally unrelated periplasmic proteins from methionine oxidation. MsrQ provides electrons for reduction to the reductase catalytic subunit MsrP, using the quinone pool of the respiratory chain.</text>
</comment>
<evidence type="ECO:0000256" key="9">
    <source>
        <dbReference type="ARBA" id="ARBA00023136"/>
    </source>
</evidence>
<dbReference type="InterPro" id="IPR022837">
    <property type="entry name" value="MsrQ-like"/>
</dbReference>
<keyword evidence="10" id="KW-1003">Cell membrane</keyword>
<evidence type="ECO:0000259" key="11">
    <source>
        <dbReference type="Pfam" id="PF01794"/>
    </source>
</evidence>
<dbReference type="InterPro" id="IPR013130">
    <property type="entry name" value="Fe3_Rdtase_TM_dom"/>
</dbReference>
<dbReference type="GO" id="GO:0020037">
    <property type="term" value="F:heme binding"/>
    <property type="evidence" value="ECO:0007669"/>
    <property type="project" value="UniProtKB-UniRule"/>
</dbReference>
<comment type="similarity">
    <text evidence="10">Belongs to the MsrQ family.</text>
</comment>
<keyword evidence="6 10" id="KW-0249">Electron transport</keyword>
<comment type="subunit">
    <text evidence="10">Heterodimer of a catalytic subunit (MsrP) and a heme-binding subunit (MsrQ).</text>
</comment>
<keyword evidence="10" id="KW-0285">Flavoprotein</keyword>
<evidence type="ECO:0000256" key="1">
    <source>
        <dbReference type="ARBA" id="ARBA00004141"/>
    </source>
</evidence>
<evidence type="ECO:0000256" key="7">
    <source>
        <dbReference type="ARBA" id="ARBA00022989"/>
    </source>
</evidence>
<evidence type="ECO:0000256" key="6">
    <source>
        <dbReference type="ARBA" id="ARBA00022982"/>
    </source>
</evidence>
<comment type="caution">
    <text evidence="10">Lacks conserved residue(s) required for the propagation of feature annotation.</text>
</comment>
<dbReference type="RefSeq" id="WP_068908454.1">
    <property type="nucleotide sequence ID" value="NZ_LXEW01000026.1"/>
</dbReference>
<keyword evidence="10" id="KW-0479">Metal-binding</keyword>
<dbReference type="GO" id="GO:0010181">
    <property type="term" value="F:FMN binding"/>
    <property type="evidence" value="ECO:0007669"/>
    <property type="project" value="UniProtKB-UniRule"/>
</dbReference>
<dbReference type="GO" id="GO:0005886">
    <property type="term" value="C:plasma membrane"/>
    <property type="evidence" value="ECO:0007669"/>
    <property type="project" value="UniProtKB-SubCell"/>
</dbReference>
<keyword evidence="2 10" id="KW-0813">Transport</keyword>
<evidence type="ECO:0000313" key="13">
    <source>
        <dbReference type="Proteomes" id="UP000078224"/>
    </source>
</evidence>
<keyword evidence="4 10" id="KW-0288">FMN</keyword>
<accession>A0A1B7JVN5</accession>
<keyword evidence="7 10" id="KW-1133">Transmembrane helix</keyword>
<evidence type="ECO:0000256" key="10">
    <source>
        <dbReference type="HAMAP-Rule" id="MF_01207"/>
    </source>
</evidence>
<dbReference type="GO" id="GO:0016679">
    <property type="term" value="F:oxidoreductase activity, acting on diphenols and related substances as donors"/>
    <property type="evidence" value="ECO:0007669"/>
    <property type="project" value="TreeGrafter"/>
</dbReference>
<dbReference type="GO" id="GO:0030091">
    <property type="term" value="P:protein repair"/>
    <property type="evidence" value="ECO:0007669"/>
    <property type="project" value="UniProtKB-UniRule"/>
</dbReference>
<feature type="domain" description="Ferric oxidoreductase" evidence="11">
    <location>
        <begin position="49"/>
        <end position="162"/>
    </location>
</feature>
<comment type="cofactor">
    <cofactor evidence="10">
        <name>heme b</name>
        <dbReference type="ChEBI" id="CHEBI:60344"/>
    </cofactor>
    <text evidence="10">Binds 1 heme b (iron(II)-protoporphyrin IX) group per subunit.</text>
</comment>
<dbReference type="PANTHER" id="PTHR36964">
    <property type="entry name" value="PROTEIN-METHIONINE-SULFOXIDE REDUCTASE HEME-BINDING SUBUNIT MSRQ"/>
    <property type="match status" value="1"/>
</dbReference>
<reference evidence="12 13" key="1">
    <citation type="submission" date="2016-04" db="EMBL/GenBank/DDBJ databases">
        <title>ATOL: Assembling a taxonomically balanced genome-scale reconstruction of the evolutionary history of the Enterobacteriaceae.</title>
        <authorList>
            <person name="Plunkett G.III."/>
            <person name="Neeno-Eckwall E.C."/>
            <person name="Glasner J.D."/>
            <person name="Perna N.T."/>
        </authorList>
    </citation>
    <scope>NUCLEOTIDE SEQUENCE [LARGE SCALE GENOMIC DNA]</scope>
    <source>
        <strain evidence="12 13">ATCC 35613</strain>
    </source>
</reference>
<feature type="transmembrane region" description="Helical" evidence="10">
    <location>
        <begin position="119"/>
        <end position="139"/>
    </location>
</feature>
<dbReference type="AlphaFoldDB" id="A0A1B7JVN5"/>
<feature type="transmembrane region" description="Helical" evidence="10">
    <location>
        <begin position="81"/>
        <end position="99"/>
    </location>
</feature>
<evidence type="ECO:0000256" key="5">
    <source>
        <dbReference type="ARBA" id="ARBA00022692"/>
    </source>
</evidence>
<dbReference type="Pfam" id="PF01794">
    <property type="entry name" value="Ferric_reduct"/>
    <property type="match status" value="1"/>
</dbReference>
<keyword evidence="5 10" id="KW-0812">Transmembrane</keyword>
<keyword evidence="8 10" id="KW-0408">Iron</keyword>
<evidence type="ECO:0000256" key="4">
    <source>
        <dbReference type="ARBA" id="ARBA00022643"/>
    </source>
</evidence>
<dbReference type="HAMAP" id="MF_01207">
    <property type="entry name" value="MsrQ"/>
    <property type="match status" value="1"/>
</dbReference>
<name>A0A1B7JVN5_9GAMM</name>
<evidence type="ECO:0000313" key="12">
    <source>
        <dbReference type="EMBL" id="OAT51961.1"/>
    </source>
</evidence>